<feature type="compositionally biased region" description="Basic and acidic residues" evidence="1">
    <location>
        <begin position="49"/>
        <end position="69"/>
    </location>
</feature>
<name>A0ABD1YRH0_9MARC</name>
<protein>
    <submittedName>
        <fullName evidence="2">Uncharacterized protein</fullName>
    </submittedName>
</protein>
<proteinExistence type="predicted"/>
<keyword evidence="3" id="KW-1185">Reference proteome</keyword>
<evidence type="ECO:0000313" key="3">
    <source>
        <dbReference type="Proteomes" id="UP001605036"/>
    </source>
</evidence>
<reference evidence="2 3" key="1">
    <citation type="submission" date="2024-09" db="EMBL/GenBank/DDBJ databases">
        <title>Chromosome-scale assembly of Riccia fluitans.</title>
        <authorList>
            <person name="Paukszto L."/>
            <person name="Sawicki J."/>
            <person name="Karawczyk K."/>
            <person name="Piernik-Szablinska J."/>
            <person name="Szczecinska M."/>
            <person name="Mazdziarz M."/>
        </authorList>
    </citation>
    <scope>NUCLEOTIDE SEQUENCE [LARGE SCALE GENOMIC DNA]</scope>
    <source>
        <strain evidence="2">Rf_01</strain>
        <tissue evidence="2">Aerial parts of the thallus</tissue>
    </source>
</reference>
<dbReference type="AlphaFoldDB" id="A0ABD1YRH0"/>
<organism evidence="2 3">
    <name type="scientific">Riccia fluitans</name>
    <dbReference type="NCBI Taxonomy" id="41844"/>
    <lineage>
        <taxon>Eukaryota</taxon>
        <taxon>Viridiplantae</taxon>
        <taxon>Streptophyta</taxon>
        <taxon>Embryophyta</taxon>
        <taxon>Marchantiophyta</taxon>
        <taxon>Marchantiopsida</taxon>
        <taxon>Marchantiidae</taxon>
        <taxon>Marchantiales</taxon>
        <taxon>Ricciaceae</taxon>
        <taxon>Riccia</taxon>
    </lineage>
</organism>
<accession>A0ABD1YRH0</accession>
<feature type="region of interest" description="Disordered" evidence="1">
    <location>
        <begin position="1"/>
        <end position="22"/>
    </location>
</feature>
<feature type="region of interest" description="Disordered" evidence="1">
    <location>
        <begin position="48"/>
        <end position="69"/>
    </location>
</feature>
<comment type="caution">
    <text evidence="2">The sequence shown here is derived from an EMBL/GenBank/DDBJ whole genome shotgun (WGS) entry which is preliminary data.</text>
</comment>
<dbReference type="EMBL" id="JBHFFA010000004">
    <property type="protein sequence ID" value="KAL2632304.1"/>
    <property type="molecule type" value="Genomic_DNA"/>
</dbReference>
<sequence>MGEKWPHKIQEDKKAQKKEASKAGMWHLHECHTPHDLVLLCYASQKTRQGNDKARQETTENDRFKAENDNRVTGHPLQLCTETLLALVCPEYEKQFL</sequence>
<gene>
    <name evidence="2" type="ORF">R1flu_016990</name>
</gene>
<evidence type="ECO:0000256" key="1">
    <source>
        <dbReference type="SAM" id="MobiDB-lite"/>
    </source>
</evidence>
<evidence type="ECO:0000313" key="2">
    <source>
        <dbReference type="EMBL" id="KAL2632304.1"/>
    </source>
</evidence>
<dbReference type="Proteomes" id="UP001605036">
    <property type="component" value="Unassembled WGS sequence"/>
</dbReference>